<keyword evidence="1" id="KW-0472">Membrane</keyword>
<protein>
    <submittedName>
        <fullName evidence="2">Uncharacterized protein</fullName>
    </submittedName>
</protein>
<organism evidence="2">
    <name type="scientific">Darwinula stevensoni</name>
    <dbReference type="NCBI Taxonomy" id="69355"/>
    <lineage>
        <taxon>Eukaryota</taxon>
        <taxon>Metazoa</taxon>
        <taxon>Ecdysozoa</taxon>
        <taxon>Arthropoda</taxon>
        <taxon>Crustacea</taxon>
        <taxon>Oligostraca</taxon>
        <taxon>Ostracoda</taxon>
        <taxon>Podocopa</taxon>
        <taxon>Podocopida</taxon>
        <taxon>Darwinulocopina</taxon>
        <taxon>Darwinuloidea</taxon>
        <taxon>Darwinulidae</taxon>
        <taxon>Darwinula</taxon>
    </lineage>
</organism>
<feature type="transmembrane region" description="Helical" evidence="1">
    <location>
        <begin position="79"/>
        <end position="97"/>
    </location>
</feature>
<accession>A0A7R8XA27</accession>
<gene>
    <name evidence="2" type="ORF">DSTB1V02_LOCUS5692</name>
</gene>
<evidence type="ECO:0000313" key="3">
    <source>
        <dbReference type="Proteomes" id="UP000677054"/>
    </source>
</evidence>
<sequence>MKCLAKGLDPESYLLQNATYILVMESDIPYDLCIGYVKQLLSAASEYEEVTVTGVANGDSEYREDYLAWDRHEKWKERLSLLFCGLRTFAFVSMFFVLGSGRIAVFFVLFALVVAGLPAIHLLLDFRLTNRFEALYRKPRCLAEGLDSELYMFPNVPYVLVKKRHTPYASSPWYVRLPRNAVEHRFACVRGWVHRDAVSILLNQRWSVGEFSPDPRDGGPPFVLKEVLTPARHGNTVKVILTNFPIIRPHKHDVGTGTPMRHFGIGQNSLNASSKHHNRGFMSTMSCPELPPPNHEAEIHTGLKNDDRSESCKIIIQT</sequence>
<feature type="transmembrane region" description="Helical" evidence="1">
    <location>
        <begin position="103"/>
        <end position="124"/>
    </location>
</feature>
<evidence type="ECO:0000256" key="1">
    <source>
        <dbReference type="SAM" id="Phobius"/>
    </source>
</evidence>
<dbReference type="EMBL" id="LR900481">
    <property type="protein sequence ID" value="CAD7245826.1"/>
    <property type="molecule type" value="Genomic_DNA"/>
</dbReference>
<reference evidence="2" key="1">
    <citation type="submission" date="2020-11" db="EMBL/GenBank/DDBJ databases">
        <authorList>
            <person name="Tran Van P."/>
        </authorList>
    </citation>
    <scope>NUCLEOTIDE SEQUENCE</scope>
</reference>
<dbReference type="EMBL" id="CAJPEV010000964">
    <property type="protein sequence ID" value="CAG0889799.1"/>
    <property type="molecule type" value="Genomic_DNA"/>
</dbReference>
<evidence type="ECO:0000313" key="2">
    <source>
        <dbReference type="EMBL" id="CAD7245826.1"/>
    </source>
</evidence>
<dbReference type="AlphaFoldDB" id="A0A7R8XA27"/>
<keyword evidence="3" id="KW-1185">Reference proteome</keyword>
<keyword evidence="1" id="KW-0812">Transmembrane</keyword>
<keyword evidence="1" id="KW-1133">Transmembrane helix</keyword>
<dbReference type="Proteomes" id="UP000677054">
    <property type="component" value="Unassembled WGS sequence"/>
</dbReference>
<proteinExistence type="predicted"/>
<name>A0A7R8XA27_9CRUS</name>